<dbReference type="OrthoDB" id="337830at2"/>
<dbReference type="RefSeq" id="WP_007468590.1">
    <property type="nucleotide sequence ID" value="NZ_KI391954.1"/>
</dbReference>
<dbReference type="Proteomes" id="UP000004816">
    <property type="component" value="Unassembled WGS sequence"/>
</dbReference>
<dbReference type="SUPFAM" id="SSF54373">
    <property type="entry name" value="FAD-linked reductases, C-terminal domain"/>
    <property type="match status" value="1"/>
</dbReference>
<proteinExistence type="inferred from homology"/>
<sequence>MAASPACVDVVVVGAGLAGLTAARELVRAGRSVVVVEGRDRVGGRTLNATVAGAHVDLGGTFVGPTQREVLALADELGLAASPTYDEGANLVRWRGRTREYKGMIPFPIGPRALLGVGWAQWRYERLARAVPPGAPWTAKRAEELDGQTLASWLKKIRAGSGARELMTLVARLTWACEPEEVSLLHALHYTAAAGGMDALYTTAGGAQDRHFHLGAQTLSTRLADALPEGSVVLERPARKIEWSPDGAVVRSHSFQVSAKAVVVAVAPQHRADIRFAPQLPLAHRQLPSRWPQGTITKAYAVYETPFWREAGLSGQSLSDIGPIEATFDASPSDGSRGVLLGFAGGDNSRAFERLPDQERKRQALAAFAALFGERALAPVGYLDQRWSAEEFSQGGPTAAVPPGAWTRYGPTLAEPVGPIHWAGTETANRWTGFLDGAVSSGKRAAADVLAKLG</sequence>
<dbReference type="SUPFAM" id="SSF51905">
    <property type="entry name" value="FAD/NAD(P)-binding domain"/>
    <property type="match status" value="1"/>
</dbReference>
<dbReference type="AlphaFoldDB" id="E5XNL1"/>
<evidence type="ECO:0000313" key="6">
    <source>
        <dbReference type="EMBL" id="EFV14061.1"/>
    </source>
</evidence>
<dbReference type="eggNOG" id="COG1231">
    <property type="taxonomic scope" value="Bacteria"/>
</dbReference>
<accession>E5XNL1</accession>
<dbReference type="InterPro" id="IPR001613">
    <property type="entry name" value="Flavin_amine_oxidase"/>
</dbReference>
<comment type="caution">
    <text evidence="6">The sequence shown here is derived from an EMBL/GenBank/DDBJ whole genome shotgun (WGS) entry which is preliminary data.</text>
</comment>
<feature type="binding site" evidence="4">
    <location>
        <position position="343"/>
    </location>
    <ligand>
        <name>substrate</name>
    </ligand>
</feature>
<dbReference type="Gene3D" id="1.10.405.10">
    <property type="entry name" value="Guanine Nucleotide Dissociation Inhibitor, domain 1"/>
    <property type="match status" value="1"/>
</dbReference>
<feature type="domain" description="Amine oxidase" evidence="5">
    <location>
        <begin position="17"/>
        <end position="450"/>
    </location>
</feature>
<evidence type="ECO:0000256" key="3">
    <source>
        <dbReference type="ARBA" id="ARBA00023002"/>
    </source>
</evidence>
<dbReference type="PANTHER" id="PTHR43563:SF1">
    <property type="entry name" value="AMINE OXIDASE [FLAVIN-CONTAINING] B"/>
    <property type="match status" value="1"/>
</dbReference>
<keyword evidence="7" id="KW-1185">Reference proteome</keyword>
<dbReference type="PANTHER" id="PTHR43563">
    <property type="entry name" value="AMINE OXIDASE"/>
    <property type="match status" value="1"/>
</dbReference>
<evidence type="ECO:0000256" key="1">
    <source>
        <dbReference type="ARBA" id="ARBA00001974"/>
    </source>
</evidence>
<name>E5XNL1_SEGRC</name>
<dbReference type="GO" id="GO:0016491">
    <property type="term" value="F:oxidoreductase activity"/>
    <property type="evidence" value="ECO:0007669"/>
    <property type="project" value="UniProtKB-KW"/>
</dbReference>
<evidence type="ECO:0000256" key="2">
    <source>
        <dbReference type="ARBA" id="ARBA00005995"/>
    </source>
</evidence>
<dbReference type="InterPro" id="IPR036188">
    <property type="entry name" value="FAD/NAD-bd_sf"/>
</dbReference>
<dbReference type="HOGENOM" id="CLU_004498_0_4_11"/>
<comment type="cofactor">
    <cofactor evidence="1">
        <name>FAD</name>
        <dbReference type="ChEBI" id="CHEBI:57692"/>
    </cofactor>
</comment>
<keyword evidence="3" id="KW-0560">Oxidoreductase</keyword>
<organism evidence="6 7">
    <name type="scientific">Segniliparus rugosus (strain ATCC BAA-974 / DSM 45345 / CCUG 50838 / CIP 108380 / JCM 13579 / CDC 945)</name>
    <dbReference type="NCBI Taxonomy" id="679197"/>
    <lineage>
        <taxon>Bacteria</taxon>
        <taxon>Bacillati</taxon>
        <taxon>Actinomycetota</taxon>
        <taxon>Actinomycetes</taxon>
        <taxon>Mycobacteriales</taxon>
        <taxon>Segniliparaceae</taxon>
        <taxon>Segniliparus</taxon>
    </lineage>
</organism>
<dbReference type="Gene3D" id="3.90.660.10">
    <property type="match status" value="1"/>
</dbReference>
<dbReference type="PRINTS" id="PR00757">
    <property type="entry name" value="AMINEOXDASEF"/>
</dbReference>
<protein>
    <recommendedName>
        <fullName evidence="5">Amine oxidase domain-containing protein</fullName>
    </recommendedName>
</protein>
<evidence type="ECO:0000256" key="4">
    <source>
        <dbReference type="PIRSR" id="PIRSR601613-1"/>
    </source>
</evidence>
<dbReference type="STRING" id="679197.HMPREF9336_01082"/>
<evidence type="ECO:0000313" key="7">
    <source>
        <dbReference type="Proteomes" id="UP000004816"/>
    </source>
</evidence>
<dbReference type="Gene3D" id="3.50.50.60">
    <property type="entry name" value="FAD/NAD(P)-binding domain"/>
    <property type="match status" value="1"/>
</dbReference>
<gene>
    <name evidence="6" type="ORF">HMPREF9336_01082</name>
</gene>
<dbReference type="Pfam" id="PF01593">
    <property type="entry name" value="Amino_oxidase"/>
    <property type="match status" value="1"/>
</dbReference>
<dbReference type="InterPro" id="IPR050703">
    <property type="entry name" value="Flavin_MAO"/>
</dbReference>
<feature type="binding site" evidence="4">
    <location>
        <position position="426"/>
    </location>
    <ligand>
        <name>FAD</name>
        <dbReference type="ChEBI" id="CHEBI:57692"/>
    </ligand>
</feature>
<dbReference type="InterPro" id="IPR002937">
    <property type="entry name" value="Amino_oxidase"/>
</dbReference>
<comment type="similarity">
    <text evidence="2">Belongs to the flavin monoamine oxidase family.</text>
</comment>
<dbReference type="EMBL" id="ACZI02000003">
    <property type="protein sequence ID" value="EFV14061.1"/>
    <property type="molecule type" value="Genomic_DNA"/>
</dbReference>
<reference evidence="6 7" key="1">
    <citation type="journal article" date="2011" name="Stand. Genomic Sci.">
        <title>High quality draft genome sequence of Segniliparus rugosus CDC 945(T)= (ATCC BAA-974(T)).</title>
        <authorList>
            <person name="Earl A.M."/>
            <person name="Desjardins C.A."/>
            <person name="Fitzgerald M.G."/>
            <person name="Arachchi H.M."/>
            <person name="Zeng Q."/>
            <person name="Mehta T."/>
            <person name="Griggs A."/>
            <person name="Birren B.W."/>
            <person name="Toney N.C."/>
            <person name="Carr J."/>
            <person name="Posey J."/>
            <person name="Butler W.R."/>
        </authorList>
    </citation>
    <scope>NUCLEOTIDE SEQUENCE [LARGE SCALE GENOMIC DNA]</scope>
    <source>
        <strain evidence="7">ATCC BAA-974 / DSM 45345 / CCUG 50838 / CIP 108380 / JCM 13579 / CDC 945</strain>
    </source>
</reference>
<evidence type="ECO:0000259" key="5">
    <source>
        <dbReference type="Pfam" id="PF01593"/>
    </source>
</evidence>